<dbReference type="SUPFAM" id="SSF57610">
    <property type="entry name" value="Thyroglobulin type-1 domain"/>
    <property type="match status" value="1"/>
</dbReference>
<name>A0AAE9EZ10_CAEBR</name>
<evidence type="ECO:0000256" key="5">
    <source>
        <dbReference type="ARBA" id="ARBA00023180"/>
    </source>
</evidence>
<dbReference type="GO" id="GO:0005509">
    <property type="term" value="F:calcium ion binding"/>
    <property type="evidence" value="ECO:0007669"/>
    <property type="project" value="InterPro"/>
</dbReference>
<dbReference type="CDD" id="cd00191">
    <property type="entry name" value="TY"/>
    <property type="match status" value="1"/>
</dbReference>
<feature type="disulfide bond" evidence="6">
    <location>
        <begin position="199"/>
        <end position="218"/>
    </location>
</feature>
<feature type="signal peptide" evidence="8">
    <location>
        <begin position="1"/>
        <end position="15"/>
    </location>
</feature>
<comment type="caution">
    <text evidence="6">Lacks conserved residue(s) required for the propagation of feature annotation.</text>
</comment>
<evidence type="ECO:0000313" key="11">
    <source>
        <dbReference type="Proteomes" id="UP000829354"/>
    </source>
</evidence>
<dbReference type="PANTHER" id="PTHR12352">
    <property type="entry name" value="SECRETED MODULAR CALCIUM-BINDING PROTEIN"/>
    <property type="match status" value="1"/>
</dbReference>
<dbReference type="PANTHER" id="PTHR12352:SF25">
    <property type="entry name" value="SPARC_OSTEONECTIN, CWCV AND KAZAL LIKE DOMAINS PROTEOGLYCAN 1"/>
    <property type="match status" value="1"/>
</dbReference>
<evidence type="ECO:0000256" key="8">
    <source>
        <dbReference type="SAM" id="SignalP"/>
    </source>
</evidence>
<evidence type="ECO:0000259" key="9">
    <source>
        <dbReference type="PROSITE" id="PS51162"/>
    </source>
</evidence>
<feature type="chain" id="PRO_5042136364" description="Thyroglobulin type-1 domain-containing protein" evidence="8">
    <location>
        <begin position="16"/>
        <end position="275"/>
    </location>
</feature>
<keyword evidence="5" id="KW-0325">Glycoprotein</keyword>
<organism evidence="10 11">
    <name type="scientific">Caenorhabditis briggsae</name>
    <dbReference type="NCBI Taxonomy" id="6238"/>
    <lineage>
        <taxon>Eukaryota</taxon>
        <taxon>Metazoa</taxon>
        <taxon>Ecdysozoa</taxon>
        <taxon>Nematoda</taxon>
        <taxon>Chromadorea</taxon>
        <taxon>Rhabditida</taxon>
        <taxon>Rhabditina</taxon>
        <taxon>Rhabditomorpha</taxon>
        <taxon>Rhabditoidea</taxon>
        <taxon>Rhabditidae</taxon>
        <taxon>Peloderinae</taxon>
        <taxon>Caenorhabditis</taxon>
    </lineage>
</organism>
<evidence type="ECO:0000256" key="3">
    <source>
        <dbReference type="ARBA" id="ARBA00022737"/>
    </source>
</evidence>
<feature type="region of interest" description="Disordered" evidence="7">
    <location>
        <begin position="64"/>
        <end position="87"/>
    </location>
</feature>
<dbReference type="InterPro" id="IPR051950">
    <property type="entry name" value="Dev_reg/Prot_inhib"/>
</dbReference>
<evidence type="ECO:0000256" key="6">
    <source>
        <dbReference type="PROSITE-ProRule" id="PRU00500"/>
    </source>
</evidence>
<keyword evidence="8" id="KW-0732">Signal</keyword>
<dbReference type="Pfam" id="PF00086">
    <property type="entry name" value="Thyroglobulin_1"/>
    <property type="match status" value="1"/>
</dbReference>
<evidence type="ECO:0000313" key="10">
    <source>
        <dbReference type="EMBL" id="UMM31127.1"/>
    </source>
</evidence>
<dbReference type="Gene3D" id="4.10.800.10">
    <property type="entry name" value="Thyroglobulin type-1"/>
    <property type="match status" value="1"/>
</dbReference>
<keyword evidence="2" id="KW-0964">Secreted</keyword>
<keyword evidence="4 6" id="KW-1015">Disulfide bond</keyword>
<protein>
    <recommendedName>
        <fullName evidence="9">Thyroglobulin type-1 domain-containing protein</fullName>
    </recommendedName>
</protein>
<dbReference type="Gene3D" id="1.10.238.10">
    <property type="entry name" value="EF-hand"/>
    <property type="match status" value="1"/>
</dbReference>
<gene>
    <name evidence="10" type="ORF">L5515_012732</name>
</gene>
<accession>A0AAE9EZ10</accession>
<feature type="domain" description="Thyroglobulin type-1" evidence="9">
    <location>
        <begin position="196"/>
        <end position="256"/>
    </location>
</feature>
<dbReference type="InterPro" id="IPR036857">
    <property type="entry name" value="Thyroglobulin_1_sf"/>
</dbReference>
<reference evidence="10 11" key="1">
    <citation type="submission" date="2022-04" db="EMBL/GenBank/DDBJ databases">
        <title>Chromosome-level reference genomes for two strains of Caenorhabditis briggsae: an improved platform for comparative genomics.</title>
        <authorList>
            <person name="Stevens L."/>
            <person name="Andersen E."/>
        </authorList>
    </citation>
    <scope>NUCLEOTIDE SEQUENCE [LARGE SCALE GENOMIC DNA]</scope>
    <source>
        <strain evidence="10">VX34</strain>
        <tissue evidence="10">Whole-organism</tissue>
    </source>
</reference>
<dbReference type="InterPro" id="IPR011992">
    <property type="entry name" value="EF-hand-dom_pair"/>
</dbReference>
<dbReference type="GO" id="GO:0005576">
    <property type="term" value="C:extracellular region"/>
    <property type="evidence" value="ECO:0007669"/>
    <property type="project" value="UniProtKB-SubCell"/>
</dbReference>
<evidence type="ECO:0000256" key="1">
    <source>
        <dbReference type="ARBA" id="ARBA00004613"/>
    </source>
</evidence>
<dbReference type="PROSITE" id="PS51162">
    <property type="entry name" value="THYROGLOBULIN_1_2"/>
    <property type="match status" value="1"/>
</dbReference>
<dbReference type="InterPro" id="IPR019577">
    <property type="entry name" value="SPARC/Testican_Ca-bd-dom"/>
</dbReference>
<dbReference type="AlphaFoldDB" id="A0AAE9EZ10"/>
<dbReference type="SMART" id="SM00211">
    <property type="entry name" value="TY"/>
    <property type="match status" value="1"/>
</dbReference>
<feature type="disulfide bond" evidence="6">
    <location>
        <begin position="236"/>
        <end position="256"/>
    </location>
</feature>
<dbReference type="EMBL" id="CP092623">
    <property type="protein sequence ID" value="UMM31127.1"/>
    <property type="molecule type" value="Genomic_DNA"/>
</dbReference>
<keyword evidence="11" id="KW-1185">Reference proteome</keyword>
<dbReference type="PROSITE" id="PS00484">
    <property type="entry name" value="THYROGLOBULIN_1_1"/>
    <property type="match status" value="1"/>
</dbReference>
<dbReference type="Proteomes" id="UP000829354">
    <property type="component" value="Chromosome IV"/>
</dbReference>
<dbReference type="Pfam" id="PF10591">
    <property type="entry name" value="SPARC_Ca_bdg"/>
    <property type="match status" value="1"/>
</dbReference>
<keyword evidence="3" id="KW-0677">Repeat</keyword>
<dbReference type="SUPFAM" id="SSF47473">
    <property type="entry name" value="EF-hand"/>
    <property type="match status" value="1"/>
</dbReference>
<proteinExistence type="predicted"/>
<dbReference type="InterPro" id="IPR000716">
    <property type="entry name" value="Thyroglobulin_1"/>
</dbReference>
<evidence type="ECO:0000256" key="2">
    <source>
        <dbReference type="ARBA" id="ARBA00022525"/>
    </source>
</evidence>
<sequence>MKIFLLAVLVCHVAATVVVVPGDDDVEWCAQAECSESQMCIMIQETQEVQCMGPKEAIEFVKAHNKQHGHGPRTPSTPAQKPKTHENHCTRSELMRMGGRLVKWFKDVHSANAGSDRSLKLHSVPCRAEIGWMFNQWDGDMDGKLSKTELRPLERGGNEPCVEEFIDMCDDMDVDGSISIDEWCDCFSFSDDLRHEPPCHKAKHGVDPHNVGVFLPRCDLEGFYKPEQCHDGHCWCVDRYGREFDQSRIQNTLPDCGQYASDLTEEDVAYLKARI</sequence>
<evidence type="ECO:0000256" key="7">
    <source>
        <dbReference type="SAM" id="MobiDB-lite"/>
    </source>
</evidence>
<comment type="subcellular location">
    <subcellularLocation>
        <location evidence="1">Secreted</location>
    </subcellularLocation>
</comment>
<evidence type="ECO:0000256" key="4">
    <source>
        <dbReference type="ARBA" id="ARBA00023157"/>
    </source>
</evidence>